<dbReference type="Gene3D" id="3.90.550.10">
    <property type="entry name" value="Spore Coat Polysaccharide Biosynthesis Protein SpsA, Chain A"/>
    <property type="match status" value="1"/>
</dbReference>
<proteinExistence type="predicted"/>
<dbReference type="Proteomes" id="UP001501510">
    <property type="component" value="Unassembled WGS sequence"/>
</dbReference>
<sequence length="234" mass="27101">MNALIIMTRIPVAGRTKTRLIGKLTARQCADIHKCFLLDIFNMCKRIDSNIHIYLSYGDEGNLNIINPIIPEYIKCFPQEGRNIGEKMKNSIKKVLDLGYEKVTLIGSDIPEVQSQDIIKSFMVLDKKDICFGPTLDGGYYLIAMKKLNKLVFENNIKWGKNSVFYNTMNILNKEGLRVGFVDKHEDIDTKEDLDNLINRSMVNKAYYKEVPFNTIEFINNWWVDENVKKYAEK</sequence>
<dbReference type="RefSeq" id="WP_343763456.1">
    <property type="nucleotide sequence ID" value="NZ_BAAACG010000019.1"/>
</dbReference>
<reference evidence="1 2" key="1">
    <citation type="journal article" date="2019" name="Int. J. Syst. Evol. Microbiol.">
        <title>The Global Catalogue of Microorganisms (GCM) 10K type strain sequencing project: providing services to taxonomists for standard genome sequencing and annotation.</title>
        <authorList>
            <consortium name="The Broad Institute Genomics Platform"/>
            <consortium name="The Broad Institute Genome Sequencing Center for Infectious Disease"/>
            <person name="Wu L."/>
            <person name="Ma J."/>
        </authorList>
    </citation>
    <scope>NUCLEOTIDE SEQUENCE [LARGE SCALE GENOMIC DNA]</scope>
    <source>
        <strain evidence="1 2">JCM 1407</strain>
    </source>
</reference>
<protein>
    <submittedName>
        <fullName evidence="1">TIGR04282 family arsenosugar biosynthesis glycosyltransferase</fullName>
    </submittedName>
</protein>
<name>A0ABN1JSX2_9CLOT</name>
<evidence type="ECO:0000313" key="1">
    <source>
        <dbReference type="EMBL" id="GAA0746078.1"/>
    </source>
</evidence>
<dbReference type="PANTHER" id="PTHR36529:SF1">
    <property type="entry name" value="GLYCOSYLTRANSFERASE"/>
    <property type="match status" value="1"/>
</dbReference>
<dbReference type="InterPro" id="IPR029044">
    <property type="entry name" value="Nucleotide-diphossugar_trans"/>
</dbReference>
<comment type="caution">
    <text evidence="1">The sequence shown here is derived from an EMBL/GenBank/DDBJ whole genome shotgun (WGS) entry which is preliminary data.</text>
</comment>
<gene>
    <name evidence="1" type="ORF">GCM10008906_33220</name>
</gene>
<dbReference type="EMBL" id="BAAACG010000019">
    <property type="protein sequence ID" value="GAA0746078.1"/>
    <property type="molecule type" value="Genomic_DNA"/>
</dbReference>
<dbReference type="Pfam" id="PF09837">
    <property type="entry name" value="DUF2064"/>
    <property type="match status" value="1"/>
</dbReference>
<evidence type="ECO:0000313" key="2">
    <source>
        <dbReference type="Proteomes" id="UP001501510"/>
    </source>
</evidence>
<dbReference type="PANTHER" id="PTHR36529">
    <property type="entry name" value="SLL1095 PROTEIN"/>
    <property type="match status" value="1"/>
</dbReference>
<dbReference type="SUPFAM" id="SSF53448">
    <property type="entry name" value="Nucleotide-diphospho-sugar transferases"/>
    <property type="match status" value="1"/>
</dbReference>
<organism evidence="1 2">
    <name type="scientific">Clostridium oceanicum</name>
    <dbReference type="NCBI Taxonomy" id="1543"/>
    <lineage>
        <taxon>Bacteria</taxon>
        <taxon>Bacillati</taxon>
        <taxon>Bacillota</taxon>
        <taxon>Clostridia</taxon>
        <taxon>Eubacteriales</taxon>
        <taxon>Clostridiaceae</taxon>
        <taxon>Clostridium</taxon>
    </lineage>
</organism>
<dbReference type="InterPro" id="IPR018641">
    <property type="entry name" value="Trfase_1_rSAM/seldom-assoc"/>
</dbReference>
<dbReference type="NCBIfam" id="TIGR04282">
    <property type="entry name" value="glyco_like_cofC"/>
    <property type="match status" value="1"/>
</dbReference>
<accession>A0ABN1JSX2</accession>
<keyword evidence="2" id="KW-1185">Reference proteome</keyword>